<gene>
    <name evidence="1" type="ORF">SCP_1800370</name>
</gene>
<reference evidence="1 2" key="1">
    <citation type="journal article" date="2018" name="Sci. Rep.">
        <title>Genome sequence of the cauliflower mushroom Sparassis crispa (Hanabiratake) and its association with beneficial usage.</title>
        <authorList>
            <person name="Kiyama R."/>
            <person name="Furutani Y."/>
            <person name="Kawaguchi K."/>
            <person name="Nakanishi T."/>
        </authorList>
    </citation>
    <scope>NUCLEOTIDE SEQUENCE [LARGE SCALE GENOMIC DNA]</scope>
</reference>
<dbReference type="RefSeq" id="XP_027620928.1">
    <property type="nucleotide sequence ID" value="XM_027765127.1"/>
</dbReference>
<proteinExistence type="predicted"/>
<protein>
    <submittedName>
        <fullName evidence="1">Uncharacterized protein</fullName>
    </submittedName>
</protein>
<sequence length="184" mass="21121">MEEIPSESLMRSLCTAQELVSKLLNAGSRESLDILHSLEDILVPTLSTVRCSINSFCPINHCPDDILGLIFQYSVALIDDTADEFQWPFSSFRPSSKLIDLTHICRRWRILALNLPLLWTHIGDRSSDPLLRAVSTFLQRSRMAPLKFHIRGKRHINIRSDSFKLNLSRMEELHVDYISDLFGL</sequence>
<organism evidence="1 2">
    <name type="scientific">Sparassis crispa</name>
    <dbReference type="NCBI Taxonomy" id="139825"/>
    <lineage>
        <taxon>Eukaryota</taxon>
        <taxon>Fungi</taxon>
        <taxon>Dikarya</taxon>
        <taxon>Basidiomycota</taxon>
        <taxon>Agaricomycotina</taxon>
        <taxon>Agaricomycetes</taxon>
        <taxon>Polyporales</taxon>
        <taxon>Sparassidaceae</taxon>
        <taxon>Sparassis</taxon>
    </lineage>
</organism>
<evidence type="ECO:0000313" key="2">
    <source>
        <dbReference type="Proteomes" id="UP000287166"/>
    </source>
</evidence>
<dbReference type="OrthoDB" id="2804728at2759"/>
<keyword evidence="2" id="KW-1185">Reference proteome</keyword>
<dbReference type="STRING" id="139825.A0A401H6E9"/>
<name>A0A401H6E9_9APHY</name>
<dbReference type="Proteomes" id="UP000287166">
    <property type="component" value="Unassembled WGS sequence"/>
</dbReference>
<dbReference type="Gene3D" id="1.20.1280.50">
    <property type="match status" value="1"/>
</dbReference>
<dbReference type="AlphaFoldDB" id="A0A401H6E9"/>
<dbReference type="GeneID" id="38786932"/>
<dbReference type="EMBL" id="BFAD01000018">
    <property type="protein sequence ID" value="GBE90015.1"/>
    <property type="molecule type" value="Genomic_DNA"/>
</dbReference>
<accession>A0A401H6E9</accession>
<comment type="caution">
    <text evidence="1">The sequence shown here is derived from an EMBL/GenBank/DDBJ whole genome shotgun (WGS) entry which is preliminary data.</text>
</comment>
<dbReference type="InParanoid" id="A0A401H6E9"/>
<evidence type="ECO:0000313" key="1">
    <source>
        <dbReference type="EMBL" id="GBE90015.1"/>
    </source>
</evidence>